<keyword evidence="4" id="KW-1185">Reference proteome</keyword>
<dbReference type="InterPro" id="IPR006015">
    <property type="entry name" value="Universal_stress_UspA"/>
</dbReference>
<evidence type="ECO:0000259" key="2">
    <source>
        <dbReference type="Pfam" id="PF00582"/>
    </source>
</evidence>
<dbReference type="EMBL" id="JAHLKM010000003">
    <property type="protein sequence ID" value="MCQ4332739.1"/>
    <property type="molecule type" value="Genomic_DNA"/>
</dbReference>
<dbReference type="RefSeq" id="WP_256028677.1">
    <property type="nucleotide sequence ID" value="NZ_JAHLKM010000003.1"/>
</dbReference>
<dbReference type="PANTHER" id="PTHR46268:SF24">
    <property type="entry name" value="UNIVERSAL STRESS PROTEIN"/>
    <property type="match status" value="1"/>
</dbReference>
<dbReference type="InterPro" id="IPR014729">
    <property type="entry name" value="Rossmann-like_a/b/a_fold"/>
</dbReference>
<dbReference type="PRINTS" id="PR01438">
    <property type="entry name" value="UNVRSLSTRESS"/>
</dbReference>
<evidence type="ECO:0000313" key="3">
    <source>
        <dbReference type="EMBL" id="MCQ4332739.1"/>
    </source>
</evidence>
<sequence length="139" mass="14927">MISRVLVAMDDSEMGERTLEYALEAHPDAETTVLYVVGGPSTMGGQATGLALSADFEEATDDLAREVFESAREIAAEHDAEITTEVQVGHPVRVILNRADAYDTVVIGAHTGSVADRLFVGNVAEKVFRRSPVPVTVVR</sequence>
<dbReference type="InterPro" id="IPR006016">
    <property type="entry name" value="UspA"/>
</dbReference>
<organism evidence="3 4">
    <name type="scientific">Natronomonas aquatica</name>
    <dbReference type="NCBI Taxonomy" id="2841590"/>
    <lineage>
        <taxon>Archaea</taxon>
        <taxon>Methanobacteriati</taxon>
        <taxon>Methanobacteriota</taxon>
        <taxon>Stenosarchaea group</taxon>
        <taxon>Halobacteria</taxon>
        <taxon>Halobacteriales</taxon>
        <taxon>Natronomonadaceae</taxon>
        <taxon>Natronomonas</taxon>
    </lineage>
</organism>
<evidence type="ECO:0000256" key="1">
    <source>
        <dbReference type="ARBA" id="ARBA00008791"/>
    </source>
</evidence>
<comment type="similarity">
    <text evidence="1">Belongs to the universal stress protein A family.</text>
</comment>
<dbReference type="Pfam" id="PF00582">
    <property type="entry name" value="Usp"/>
    <property type="match status" value="1"/>
</dbReference>
<name>A0A9R1CS80_9EURY</name>
<dbReference type="CDD" id="cd00293">
    <property type="entry name" value="USP-like"/>
    <property type="match status" value="1"/>
</dbReference>
<accession>A0A9R1CS80</accession>
<proteinExistence type="inferred from homology"/>
<dbReference type="SUPFAM" id="SSF52402">
    <property type="entry name" value="Adenine nucleotide alpha hydrolases-like"/>
    <property type="match status" value="1"/>
</dbReference>
<comment type="caution">
    <text evidence="3">The sequence shown here is derived from an EMBL/GenBank/DDBJ whole genome shotgun (WGS) entry which is preliminary data.</text>
</comment>
<dbReference type="PANTHER" id="PTHR46268">
    <property type="entry name" value="STRESS RESPONSE PROTEIN NHAX"/>
    <property type="match status" value="1"/>
</dbReference>
<dbReference type="Proteomes" id="UP001139494">
    <property type="component" value="Unassembled WGS sequence"/>
</dbReference>
<dbReference type="AlphaFoldDB" id="A0A9R1CS80"/>
<evidence type="ECO:0000313" key="4">
    <source>
        <dbReference type="Proteomes" id="UP001139494"/>
    </source>
</evidence>
<reference evidence="3" key="1">
    <citation type="journal article" date="2023" name="Front. Microbiol.">
        <title>Genomic-based phylogenetic and metabolic analyses of the genus Natronomonas, and description of Natronomonas aquatica sp. nov.</title>
        <authorList>
            <person name="Garcia-Roldan A."/>
            <person name="Duran-Viseras A."/>
            <person name="de la Haba R.R."/>
            <person name="Corral P."/>
            <person name="Sanchez-Porro C."/>
            <person name="Ventosa A."/>
        </authorList>
    </citation>
    <scope>NUCLEOTIDE SEQUENCE</scope>
    <source>
        <strain evidence="3">F2-12</strain>
    </source>
</reference>
<protein>
    <submittedName>
        <fullName evidence="3">Universal stress protein</fullName>
    </submittedName>
</protein>
<dbReference type="Gene3D" id="3.40.50.620">
    <property type="entry name" value="HUPs"/>
    <property type="match status" value="1"/>
</dbReference>
<gene>
    <name evidence="3" type="ORF">KM295_04375</name>
</gene>
<feature type="domain" description="UspA" evidence="2">
    <location>
        <begin position="1"/>
        <end position="139"/>
    </location>
</feature>